<feature type="signal peptide" evidence="1">
    <location>
        <begin position="1"/>
        <end position="19"/>
    </location>
</feature>
<dbReference type="EMBL" id="CP023777">
    <property type="protein sequence ID" value="ATL49439.1"/>
    <property type="molecule type" value="Genomic_DNA"/>
</dbReference>
<dbReference type="AlphaFoldDB" id="A0A291QZI6"/>
<dbReference type="KEGG" id="cbae:COR50_20920"/>
<protein>
    <recommendedName>
        <fullName evidence="4">Outer membrane protein beta-barrel domain-containing protein</fullName>
    </recommendedName>
</protein>
<sequence>MKKFVLALAVTLAAMPLFAQQKMETLAGNSKVRVGGYGAPSIKFTTLDDKFAVMLGGMAGVMLNSKVTLGLAGYGLANKIETPKLNDTDPTEYWSMWYSGAVVDYTFSSNKLFHWSVGALIGGGGIMKGNRFDDWDEWEGDRWHDASGFFVAEPQISAEMNITNYLRIGIGASYRLVRGSDTPGITDNKLSGPAAHFTIKAGKF</sequence>
<keyword evidence="1" id="KW-0732">Signal</keyword>
<feature type="chain" id="PRO_5012290537" description="Outer membrane protein beta-barrel domain-containing protein" evidence="1">
    <location>
        <begin position="20"/>
        <end position="204"/>
    </location>
</feature>
<keyword evidence="3" id="KW-1185">Reference proteome</keyword>
<name>A0A291QZI6_9BACT</name>
<gene>
    <name evidence="2" type="ORF">COR50_20920</name>
</gene>
<evidence type="ECO:0000313" key="2">
    <source>
        <dbReference type="EMBL" id="ATL49439.1"/>
    </source>
</evidence>
<evidence type="ECO:0008006" key="4">
    <source>
        <dbReference type="Google" id="ProtNLM"/>
    </source>
</evidence>
<evidence type="ECO:0000313" key="3">
    <source>
        <dbReference type="Proteomes" id="UP000220133"/>
    </source>
</evidence>
<proteinExistence type="predicted"/>
<dbReference type="Proteomes" id="UP000220133">
    <property type="component" value="Chromosome"/>
</dbReference>
<dbReference type="OrthoDB" id="1122635at2"/>
<organism evidence="2 3">
    <name type="scientific">Chitinophaga caeni</name>
    <dbReference type="NCBI Taxonomy" id="2029983"/>
    <lineage>
        <taxon>Bacteria</taxon>
        <taxon>Pseudomonadati</taxon>
        <taxon>Bacteroidota</taxon>
        <taxon>Chitinophagia</taxon>
        <taxon>Chitinophagales</taxon>
        <taxon>Chitinophagaceae</taxon>
        <taxon>Chitinophaga</taxon>
    </lineage>
</organism>
<accession>A0A291QZI6</accession>
<reference evidence="2 3" key="1">
    <citation type="submission" date="2017-10" db="EMBL/GenBank/DDBJ databases">
        <title>Paenichitinophaga pekingensis gen. nov., sp. nov., isolated from activated sludge.</title>
        <authorList>
            <person name="Jin D."/>
            <person name="Kong X."/>
            <person name="Deng Y."/>
            <person name="Bai Z."/>
        </authorList>
    </citation>
    <scope>NUCLEOTIDE SEQUENCE [LARGE SCALE GENOMIC DNA]</scope>
    <source>
        <strain evidence="2 3">13</strain>
    </source>
</reference>
<dbReference type="RefSeq" id="WP_098195806.1">
    <property type="nucleotide sequence ID" value="NZ_CP023777.1"/>
</dbReference>
<evidence type="ECO:0000256" key="1">
    <source>
        <dbReference type="SAM" id="SignalP"/>
    </source>
</evidence>